<dbReference type="CDD" id="cd05387">
    <property type="entry name" value="BY-kinase"/>
    <property type="match status" value="1"/>
</dbReference>
<keyword evidence="5" id="KW-0418">Kinase</keyword>
<organism evidence="5 6">
    <name type="scientific">Limisphaera ngatamarikiensis</name>
    <dbReference type="NCBI Taxonomy" id="1324935"/>
    <lineage>
        <taxon>Bacteria</taxon>
        <taxon>Pseudomonadati</taxon>
        <taxon>Verrucomicrobiota</taxon>
        <taxon>Verrucomicrobiia</taxon>
        <taxon>Limisphaerales</taxon>
        <taxon>Limisphaeraceae</taxon>
        <taxon>Limisphaera</taxon>
    </lineage>
</organism>
<comment type="caution">
    <text evidence="5">The sequence shown here is derived from an EMBL/GenBank/DDBJ whole genome shotgun (WGS) entry which is preliminary data.</text>
</comment>
<feature type="coiled-coil region" evidence="3">
    <location>
        <begin position="171"/>
        <end position="235"/>
    </location>
</feature>
<keyword evidence="4" id="KW-0812">Transmembrane</keyword>
<dbReference type="GO" id="GO:0005886">
    <property type="term" value="C:plasma membrane"/>
    <property type="evidence" value="ECO:0007669"/>
    <property type="project" value="TreeGrafter"/>
</dbReference>
<dbReference type="Pfam" id="PF10609">
    <property type="entry name" value="ParA"/>
    <property type="match status" value="1"/>
</dbReference>
<keyword evidence="5" id="KW-0808">Transferase</keyword>
<dbReference type="InterPro" id="IPR050445">
    <property type="entry name" value="Bact_polysacc_biosynth/exp"/>
</dbReference>
<dbReference type="InterPro" id="IPR027417">
    <property type="entry name" value="P-loop_NTPase"/>
</dbReference>
<keyword evidence="4" id="KW-1133">Transmembrane helix</keyword>
<dbReference type="NCBIfam" id="TIGR01007">
    <property type="entry name" value="eps_fam"/>
    <property type="match status" value="1"/>
</dbReference>
<dbReference type="InterPro" id="IPR005702">
    <property type="entry name" value="Wzc-like_C"/>
</dbReference>
<keyword evidence="1" id="KW-0547">Nucleotide-binding</keyword>
<evidence type="ECO:0000256" key="2">
    <source>
        <dbReference type="ARBA" id="ARBA00022840"/>
    </source>
</evidence>
<feature type="transmembrane region" description="Helical" evidence="4">
    <location>
        <begin position="411"/>
        <end position="435"/>
    </location>
</feature>
<dbReference type="PANTHER" id="PTHR32309">
    <property type="entry name" value="TYROSINE-PROTEIN KINASE"/>
    <property type="match status" value="1"/>
</dbReference>
<evidence type="ECO:0000256" key="4">
    <source>
        <dbReference type="SAM" id="Phobius"/>
    </source>
</evidence>
<feature type="transmembrane region" description="Helical" evidence="4">
    <location>
        <begin position="34"/>
        <end position="53"/>
    </location>
</feature>
<keyword evidence="2" id="KW-0067">ATP-binding</keyword>
<gene>
    <name evidence="5" type="ORF">G4L39_04980</name>
</gene>
<proteinExistence type="predicted"/>
<evidence type="ECO:0000313" key="5">
    <source>
        <dbReference type="EMBL" id="NGO38748.1"/>
    </source>
</evidence>
<accession>A0A6M1RFD0</accession>
<dbReference type="EC" id="2.7.10.2" evidence="5"/>
<dbReference type="GO" id="GO:0004715">
    <property type="term" value="F:non-membrane spanning protein tyrosine kinase activity"/>
    <property type="evidence" value="ECO:0007669"/>
    <property type="project" value="UniProtKB-EC"/>
</dbReference>
<keyword evidence="4" id="KW-0472">Membrane</keyword>
<dbReference type="EMBL" id="JAAKYA010000029">
    <property type="protein sequence ID" value="NGO38748.1"/>
    <property type="molecule type" value="Genomic_DNA"/>
</dbReference>
<dbReference type="AlphaFoldDB" id="A0A6M1RFD0"/>
<evidence type="ECO:0000313" key="6">
    <source>
        <dbReference type="Proteomes" id="UP000477311"/>
    </source>
</evidence>
<feature type="coiled-coil region" evidence="3">
    <location>
        <begin position="302"/>
        <end position="382"/>
    </location>
</feature>
<dbReference type="SUPFAM" id="SSF52540">
    <property type="entry name" value="P-loop containing nucleoside triphosphate hydrolases"/>
    <property type="match status" value="1"/>
</dbReference>
<dbReference type="PANTHER" id="PTHR32309:SF13">
    <property type="entry name" value="FERRIC ENTEROBACTIN TRANSPORT PROTEIN FEPE"/>
    <property type="match status" value="1"/>
</dbReference>
<reference evidence="5 6" key="1">
    <citation type="submission" date="2020-02" db="EMBL/GenBank/DDBJ databases">
        <title>Draft genome sequence of Limisphaera ngatamarikiensis NGM72.4T, a thermophilic Verrucomicrobia grouped in subdivision 3.</title>
        <authorList>
            <person name="Carere C.R."/>
            <person name="Steen J."/>
            <person name="Hugenholtz P."/>
            <person name="Stott M.B."/>
        </authorList>
    </citation>
    <scope>NUCLEOTIDE SEQUENCE [LARGE SCALE GENOMIC DNA]</scope>
    <source>
        <strain evidence="5 6">NGM72.4</strain>
    </source>
</reference>
<dbReference type="Proteomes" id="UP000477311">
    <property type="component" value="Unassembled WGS sequence"/>
</dbReference>
<dbReference type="GO" id="GO:0005524">
    <property type="term" value="F:ATP binding"/>
    <property type="evidence" value="ECO:0007669"/>
    <property type="project" value="UniProtKB-KW"/>
</dbReference>
<keyword evidence="6" id="KW-1185">Reference proteome</keyword>
<name>A0A6M1RFD0_9BACT</name>
<keyword evidence="3" id="KW-0175">Coiled coil</keyword>
<protein>
    <submittedName>
        <fullName evidence="5">Polysaccharide biosynthesis tyrosine autokinase</fullName>
        <ecNumber evidence="5">2.7.10.2</ecNumber>
    </submittedName>
</protein>
<dbReference type="Gene3D" id="3.40.50.300">
    <property type="entry name" value="P-loop containing nucleotide triphosphate hydrolases"/>
    <property type="match status" value="1"/>
</dbReference>
<sequence>MNEYPQPAPENRSVRSARFFTVLQRWRSLLRRHWWVLPGCALLAMAVHLIVVWNSPPAYASRGKMIVNVRIQVQTGANYIEELSNFLGTQVALMQSDTVLNRAAERVHAGRPDLVPVPVKVTVGVTPKTTVFNLRAVGSDPAYVQAYLDAVMEEFINLKKEMRTRSSDVTLAGITEEVARLEKELKQYEDELLQFQATNSIVFLQEQGNVAGNYLAQLNQQLAMLQSELNLLNMLDLEQNLERQQAAGVITGVRPVPPGQQRSPVDVLRADSEYLKVKQEIQVLKAEEQQLSEYLRPKHPKMIALREEIQRKEKLLDIVREQSAEQIENRKKSLQLQIENLQKEIKQWEARALEASSKMAQYQKIRANINRVQSLYDRLLQTMQAVGVDKDIIPESVTILERASVAEPDRLSLSVSLALAGLVGLMLGMGLLLIVERFDDRMNTFVELQDHFEEPVLGQIPRERSGRNGDLPLLRPDDDRHAFAEAYRNVRSSLLFMPAGNGSEKPRLLLVTSSIPNDGKSMTTANLAITLALGGARVLLVDADLRKGVLHRRFGVENSSGFSEVLQQKTDWREVVRPTSVPNLWVVPSGTPTQNSSELFLQPVTRRVLEEMAAAYDYVVLDTPPVMAADDVTTLAPLAHGVIFVVRAQHTSARVARAALDLLYQRNVKVLGLVFNAVNPRTGEYYYYSRYKDYYHRSSRAKA</sequence>
<evidence type="ECO:0000256" key="1">
    <source>
        <dbReference type="ARBA" id="ARBA00022741"/>
    </source>
</evidence>
<dbReference type="RefSeq" id="WP_165106379.1">
    <property type="nucleotide sequence ID" value="NZ_JAAKYA010000029.1"/>
</dbReference>
<evidence type="ECO:0000256" key="3">
    <source>
        <dbReference type="SAM" id="Coils"/>
    </source>
</evidence>
<dbReference type="InterPro" id="IPR033756">
    <property type="entry name" value="YlxH/NBP35"/>
</dbReference>